<feature type="domain" description="Cobalamin biosynthesis precorrin-8X methylmutase CobH/CbiC" evidence="6">
    <location>
        <begin position="59"/>
        <end position="242"/>
    </location>
</feature>
<dbReference type="InterPro" id="IPR036588">
    <property type="entry name" value="CobH/CbiC_sf"/>
</dbReference>
<dbReference type="AlphaFoldDB" id="A0A372JKP4"/>
<protein>
    <submittedName>
        <fullName evidence="7">Precorrin-8X methylmutase</fullName>
    </submittedName>
</protein>
<proteinExistence type="inferred from homology"/>
<dbReference type="UniPathway" id="UPA00148"/>
<evidence type="ECO:0000256" key="2">
    <source>
        <dbReference type="ARBA" id="ARBA00009774"/>
    </source>
</evidence>
<evidence type="ECO:0000256" key="3">
    <source>
        <dbReference type="ARBA" id="ARBA00022573"/>
    </source>
</evidence>
<evidence type="ECO:0000256" key="5">
    <source>
        <dbReference type="SAM" id="MobiDB-lite"/>
    </source>
</evidence>
<dbReference type="InterPro" id="IPR003722">
    <property type="entry name" value="Cbl_synth_CobH/CbiC"/>
</dbReference>
<keyword evidence="3" id="KW-0169">Cobalamin biosynthesis</keyword>
<evidence type="ECO:0000256" key="4">
    <source>
        <dbReference type="ARBA" id="ARBA00023235"/>
    </source>
</evidence>
<comment type="similarity">
    <text evidence="2">Belongs to the CobH/CbiC family.</text>
</comment>
<name>A0A372JKP4_9ACTN</name>
<evidence type="ECO:0000313" key="8">
    <source>
        <dbReference type="Proteomes" id="UP000261811"/>
    </source>
</evidence>
<dbReference type="GO" id="GO:0009236">
    <property type="term" value="P:cobalamin biosynthetic process"/>
    <property type="evidence" value="ECO:0007669"/>
    <property type="project" value="UniProtKB-UniPathway"/>
</dbReference>
<evidence type="ECO:0000256" key="1">
    <source>
        <dbReference type="ARBA" id="ARBA00004953"/>
    </source>
</evidence>
<gene>
    <name evidence="7" type="ORF">DZF91_16245</name>
</gene>
<sequence length="248" mass="24863">MNDDPTAGDTGTVESRTAARTGGGPVGSATGTGAGTSAGVGAGAGAGASAPRVRKQHPIEAESFRILRSRVDLSPMPPLWRAVTERIIHASADLEFAVDVATTEEHLAGGLAALRAGAPIVTDVEMVAAGITARDTVCQIADPATGRLARAAGITRSAAAVRLAYAEVGPGAVWVVGCAPTALFEIIERGVRPALVIGLPVGFVGATESKQALRDSGLPQVSNISEKGGSAVAAAACNALLYHEGDPQ</sequence>
<feature type="compositionally biased region" description="Gly residues" evidence="5">
    <location>
        <begin position="21"/>
        <end position="46"/>
    </location>
</feature>
<comment type="caution">
    <text evidence="7">The sequence shown here is derived from an EMBL/GenBank/DDBJ whole genome shotgun (WGS) entry which is preliminary data.</text>
</comment>
<organism evidence="7 8">
    <name type="scientific">Actinomadura logoneensis</name>
    <dbReference type="NCBI Taxonomy" id="2293572"/>
    <lineage>
        <taxon>Bacteria</taxon>
        <taxon>Bacillati</taxon>
        <taxon>Actinomycetota</taxon>
        <taxon>Actinomycetes</taxon>
        <taxon>Streptosporangiales</taxon>
        <taxon>Thermomonosporaceae</taxon>
        <taxon>Actinomadura</taxon>
    </lineage>
</organism>
<dbReference type="SUPFAM" id="SSF63965">
    <property type="entry name" value="Precorrin-8X methylmutase CbiC/CobH"/>
    <property type="match status" value="1"/>
</dbReference>
<feature type="region of interest" description="Disordered" evidence="5">
    <location>
        <begin position="1"/>
        <end position="55"/>
    </location>
</feature>
<dbReference type="PANTHER" id="PTHR43588">
    <property type="entry name" value="COBALT-PRECORRIN-8 METHYLMUTASE"/>
    <property type="match status" value="1"/>
</dbReference>
<dbReference type="EMBL" id="QURH01000273">
    <property type="protein sequence ID" value="RFU40601.1"/>
    <property type="molecule type" value="Genomic_DNA"/>
</dbReference>
<keyword evidence="8" id="KW-1185">Reference proteome</keyword>
<reference evidence="7 8" key="1">
    <citation type="submission" date="2018-08" db="EMBL/GenBank/DDBJ databases">
        <title>Actinomadura jelena sp. nov., a novel Actinomycete isolated from soil in Chad.</title>
        <authorList>
            <person name="Shi L."/>
        </authorList>
    </citation>
    <scope>NUCLEOTIDE SEQUENCE [LARGE SCALE GENOMIC DNA]</scope>
    <source>
        <strain evidence="7 8">NEAU-G17</strain>
    </source>
</reference>
<dbReference type="GO" id="GO:0016993">
    <property type="term" value="F:precorrin-8X methylmutase activity"/>
    <property type="evidence" value="ECO:0007669"/>
    <property type="project" value="InterPro"/>
</dbReference>
<dbReference type="PANTHER" id="PTHR43588:SF1">
    <property type="entry name" value="COBALT-PRECORRIN-8 METHYLMUTASE"/>
    <property type="match status" value="1"/>
</dbReference>
<dbReference type="Proteomes" id="UP000261811">
    <property type="component" value="Unassembled WGS sequence"/>
</dbReference>
<comment type="pathway">
    <text evidence="1">Cofactor biosynthesis; adenosylcobalamin biosynthesis.</text>
</comment>
<dbReference type="Gene3D" id="3.40.50.10230">
    <property type="entry name" value="Cobalamin biosynthesis CobH/CbiC, precorrin-8X methylmutase"/>
    <property type="match status" value="1"/>
</dbReference>
<dbReference type="RefSeq" id="WP_117358306.1">
    <property type="nucleotide sequence ID" value="NZ_QURH01000273.1"/>
</dbReference>
<dbReference type="OrthoDB" id="9780708at2"/>
<keyword evidence="4" id="KW-0413">Isomerase</keyword>
<evidence type="ECO:0000259" key="6">
    <source>
        <dbReference type="Pfam" id="PF02570"/>
    </source>
</evidence>
<accession>A0A372JKP4</accession>
<dbReference type="Pfam" id="PF02570">
    <property type="entry name" value="CbiC"/>
    <property type="match status" value="1"/>
</dbReference>
<evidence type="ECO:0000313" key="7">
    <source>
        <dbReference type="EMBL" id="RFU40601.1"/>
    </source>
</evidence>